<sequence length="334" mass="37288">MYGLTEAIGGHDGGMNDAPRDTPSARPETADPGLSGEAVAGVLRLAASRERTVDDHMFRAGRTSFRLQLFTAPGQRAVVVVTQDLDEAPSLTNTAESCAEAVWRQHCPDQGLPPVWIERQFPGAFDGEPEFRLVTFGETEPYQVHDPHWDAISAEQVVHLVGGPVAEDRGEGYVPPEPEVMPEEWFEAVGLWRLAQPSPFREKCLSGGRPWWLRWVRLAFPRHDERSCCWYHSGDWHRVNCLALDALSRARHEGVTAKDMARYADKYAVAAGASDWEREALFSVFRRSDALQPSGSRYLSRGYINGQHRVQAMLDAGVRRTVVLRATWPDSPAD</sequence>
<evidence type="ECO:0000256" key="1">
    <source>
        <dbReference type="SAM" id="MobiDB-lite"/>
    </source>
</evidence>
<evidence type="ECO:0000313" key="2">
    <source>
        <dbReference type="EMBL" id="MDV7222641.1"/>
    </source>
</evidence>
<dbReference type="EMBL" id="JAWMAJ010000242">
    <property type="protein sequence ID" value="MDV7222641.1"/>
    <property type="molecule type" value="Genomic_DNA"/>
</dbReference>
<dbReference type="Proteomes" id="UP001187346">
    <property type="component" value="Unassembled WGS sequence"/>
</dbReference>
<organism evidence="2 3">
    <name type="scientific">Streptomyces prunicolor</name>
    <dbReference type="NCBI Taxonomy" id="67348"/>
    <lineage>
        <taxon>Bacteria</taxon>
        <taxon>Bacillati</taxon>
        <taxon>Actinomycetota</taxon>
        <taxon>Actinomycetes</taxon>
        <taxon>Kitasatosporales</taxon>
        <taxon>Streptomycetaceae</taxon>
        <taxon>Streptomyces</taxon>
    </lineage>
</organism>
<accession>A0ABU4FPU7</accession>
<feature type="region of interest" description="Disordered" evidence="1">
    <location>
        <begin position="1"/>
        <end position="34"/>
    </location>
</feature>
<proteinExistence type="predicted"/>
<evidence type="ECO:0000313" key="3">
    <source>
        <dbReference type="Proteomes" id="UP001187346"/>
    </source>
</evidence>
<name>A0ABU4FPU7_9ACTN</name>
<reference evidence="2 3" key="1">
    <citation type="submission" date="2023-10" db="EMBL/GenBank/DDBJ databases">
        <title>Characterization of rhizosphere-enriched actinobacteria from wheat plants lab-grown on chernevaya soil.</title>
        <authorList>
            <person name="Tikhonova E.N."/>
            <person name="Konopkin A."/>
            <person name="Kravchenko I.K."/>
        </authorList>
    </citation>
    <scope>NUCLEOTIDE SEQUENCE [LARGE SCALE GENOMIC DNA]</scope>
    <source>
        <strain evidence="2 3">RR29</strain>
    </source>
</reference>
<dbReference type="RefSeq" id="WP_317775396.1">
    <property type="nucleotide sequence ID" value="NZ_JAWMAJ010000242.1"/>
</dbReference>
<comment type="caution">
    <text evidence="2">The sequence shown here is derived from an EMBL/GenBank/DDBJ whole genome shotgun (WGS) entry which is preliminary data.</text>
</comment>
<keyword evidence="3" id="KW-1185">Reference proteome</keyword>
<protein>
    <submittedName>
        <fullName evidence="2">Uncharacterized protein</fullName>
    </submittedName>
</protein>
<gene>
    <name evidence="2" type="ORF">R5A26_42590</name>
</gene>